<dbReference type="Pfam" id="PF17648">
    <property type="entry name" value="Luciferase"/>
    <property type="match status" value="1"/>
</dbReference>
<dbReference type="STRING" id="673521.SAMN05660991_01597"/>
<organism evidence="2 3">
    <name type="scientific">Trujillonella endophytica</name>
    <dbReference type="NCBI Taxonomy" id="673521"/>
    <lineage>
        <taxon>Bacteria</taxon>
        <taxon>Bacillati</taxon>
        <taxon>Actinomycetota</taxon>
        <taxon>Actinomycetes</taxon>
        <taxon>Geodermatophilales</taxon>
        <taxon>Geodermatophilaceae</taxon>
        <taxon>Trujillonella</taxon>
    </lineage>
</organism>
<dbReference type="InterPro" id="IPR040841">
    <property type="entry name" value="Luciferase_dom"/>
</dbReference>
<name>A0A1H8SB31_9ACTN</name>
<dbReference type="AlphaFoldDB" id="A0A1H8SB31"/>
<proteinExistence type="predicted"/>
<accession>A0A1H8SB31</accession>
<evidence type="ECO:0000259" key="1">
    <source>
        <dbReference type="Pfam" id="PF17648"/>
    </source>
</evidence>
<evidence type="ECO:0000313" key="2">
    <source>
        <dbReference type="EMBL" id="SEO76289.1"/>
    </source>
</evidence>
<dbReference type="EMBL" id="FOEE01000004">
    <property type="protein sequence ID" value="SEO76289.1"/>
    <property type="molecule type" value="Genomic_DNA"/>
</dbReference>
<protein>
    <recommendedName>
        <fullName evidence="1">Luciferase domain-containing protein</fullName>
    </recommendedName>
</protein>
<evidence type="ECO:0000313" key="3">
    <source>
        <dbReference type="Proteomes" id="UP000198960"/>
    </source>
</evidence>
<keyword evidence="3" id="KW-1185">Reference proteome</keyword>
<dbReference type="RefSeq" id="WP_211435550.1">
    <property type="nucleotide sequence ID" value="NZ_FOEE01000004.1"/>
</dbReference>
<gene>
    <name evidence="2" type="ORF">SAMN05660991_01597</name>
</gene>
<sequence>MSTAADGERRLAALAEALSGEPGVEPPGAGPRRFGSAALKVDGSIAAMAVGGSLVLKLPRARVEALLADGTGTPFRSGRGSPMREWVTLGPDDTTDVELAREALAFVRKA</sequence>
<dbReference type="Proteomes" id="UP000198960">
    <property type="component" value="Unassembled WGS sequence"/>
</dbReference>
<reference evidence="3" key="1">
    <citation type="submission" date="2016-10" db="EMBL/GenBank/DDBJ databases">
        <authorList>
            <person name="Varghese N."/>
            <person name="Submissions S."/>
        </authorList>
    </citation>
    <scope>NUCLEOTIDE SEQUENCE [LARGE SCALE GENOMIC DNA]</scope>
    <source>
        <strain evidence="3">DSM 45413</strain>
    </source>
</reference>
<feature type="domain" description="Luciferase" evidence="1">
    <location>
        <begin position="45"/>
        <end position="102"/>
    </location>
</feature>